<evidence type="ECO:0000256" key="1">
    <source>
        <dbReference type="SAM" id="MobiDB-lite"/>
    </source>
</evidence>
<sequence>MDLSSHPPQRLELAGRASEKTQTNPASMLHATQAESLTIISSPPVVPGSNSGLQSGNASSSPQLRLTRPVMRLSSARSVMSADTIVAIEAQVQNILHYSIDMDIEDYESTNPGNQYSGPPPNIPLPALPHEAQHVQCDLAKSPESLGSLDSDLDESPQSCLNSVRHTIRSTRADKVRERRMRDLAKLRSQTQNADALGSSETSKKSTDSKNPQRLTCDVDELDQFPAVPDSQPTILCSMSASCPSCQNSQEKTTRQHRRMSKAGSDENPGSTSPQTLSQSNIFVVVDADPITARFRAGATSPRLSIAGSATGLRSPKYTRTSSKLKEVMANRLSLSEGPGRETVLGSPMKSPSRKTRGRSPTGEQALRPRRSSSCLGIHSSRPGRVESRSRSSSRDDHSQTSCDTNSPNESTSEMKKRRRWNSGNISLVTKLQQDLRDYYATILKQEEKIRLQANQIQMIMKIFAPINLNQQLEELKLLQDSPSQSSIGREANRNKGQATRSWSGHTDRRSPRSSFRFPLDSIKVQTLNRQGHSTSNRADATSEGFTSAAMSMESGAAVIDDA</sequence>
<feature type="compositionally biased region" description="Polar residues" evidence="1">
    <location>
        <begin position="241"/>
        <end position="251"/>
    </location>
</feature>
<dbReference type="GeneID" id="19195527"/>
<evidence type="ECO:0000313" key="3">
    <source>
        <dbReference type="Proteomes" id="UP000019471"/>
    </source>
</evidence>
<gene>
    <name evidence="2" type="ORF">A1O5_10836</name>
</gene>
<reference evidence="2 3" key="1">
    <citation type="submission" date="2013-03" db="EMBL/GenBank/DDBJ databases">
        <title>The Genome Sequence of Cladophialophora psammophila CBS 110553.</title>
        <authorList>
            <consortium name="The Broad Institute Genomics Platform"/>
            <person name="Cuomo C."/>
            <person name="de Hoog S."/>
            <person name="Gorbushina A."/>
            <person name="Walker B."/>
            <person name="Young S.K."/>
            <person name="Zeng Q."/>
            <person name="Gargeya S."/>
            <person name="Fitzgerald M."/>
            <person name="Haas B."/>
            <person name="Abouelleil A."/>
            <person name="Allen A.W."/>
            <person name="Alvarado L."/>
            <person name="Arachchi H.M."/>
            <person name="Berlin A.M."/>
            <person name="Chapman S.B."/>
            <person name="Gainer-Dewar J."/>
            <person name="Goldberg J."/>
            <person name="Griggs A."/>
            <person name="Gujja S."/>
            <person name="Hansen M."/>
            <person name="Howarth C."/>
            <person name="Imamovic A."/>
            <person name="Ireland A."/>
            <person name="Larimer J."/>
            <person name="McCowan C."/>
            <person name="Murphy C."/>
            <person name="Pearson M."/>
            <person name="Poon T.W."/>
            <person name="Priest M."/>
            <person name="Roberts A."/>
            <person name="Saif S."/>
            <person name="Shea T."/>
            <person name="Sisk P."/>
            <person name="Sykes S."/>
            <person name="Wortman J."/>
            <person name="Nusbaum C."/>
            <person name="Birren B."/>
        </authorList>
    </citation>
    <scope>NUCLEOTIDE SEQUENCE [LARGE SCALE GENOMIC DNA]</scope>
    <source>
        <strain evidence="2 3">CBS 110553</strain>
    </source>
</reference>
<protein>
    <submittedName>
        <fullName evidence="2">Uncharacterized protein</fullName>
    </submittedName>
</protein>
<proteinExistence type="predicted"/>
<feature type="compositionally biased region" description="Basic and acidic residues" evidence="1">
    <location>
        <begin position="384"/>
        <end position="399"/>
    </location>
</feature>
<dbReference type="EMBL" id="AMGX01000021">
    <property type="protein sequence ID" value="EXJ66220.1"/>
    <property type="molecule type" value="Genomic_DNA"/>
</dbReference>
<comment type="caution">
    <text evidence="2">The sequence shown here is derived from an EMBL/GenBank/DDBJ whole genome shotgun (WGS) entry which is preliminary data.</text>
</comment>
<feature type="region of interest" description="Disordered" evidence="1">
    <location>
        <begin position="146"/>
        <end position="166"/>
    </location>
</feature>
<feature type="region of interest" description="Disordered" evidence="1">
    <location>
        <begin position="241"/>
        <end position="278"/>
    </location>
</feature>
<evidence type="ECO:0000313" key="2">
    <source>
        <dbReference type="EMBL" id="EXJ66220.1"/>
    </source>
</evidence>
<dbReference type="RefSeq" id="XP_007749600.1">
    <property type="nucleotide sequence ID" value="XM_007751410.1"/>
</dbReference>
<feature type="compositionally biased region" description="Polar residues" evidence="1">
    <location>
        <begin position="403"/>
        <end position="412"/>
    </location>
</feature>
<dbReference type="HOGENOM" id="CLU_024450_0_0_1"/>
<feature type="region of interest" description="Disordered" evidence="1">
    <location>
        <begin position="185"/>
        <end position="214"/>
    </location>
</feature>
<dbReference type="OrthoDB" id="4144187at2759"/>
<organism evidence="2 3">
    <name type="scientific">Cladophialophora psammophila CBS 110553</name>
    <dbReference type="NCBI Taxonomy" id="1182543"/>
    <lineage>
        <taxon>Eukaryota</taxon>
        <taxon>Fungi</taxon>
        <taxon>Dikarya</taxon>
        <taxon>Ascomycota</taxon>
        <taxon>Pezizomycotina</taxon>
        <taxon>Eurotiomycetes</taxon>
        <taxon>Chaetothyriomycetidae</taxon>
        <taxon>Chaetothyriales</taxon>
        <taxon>Herpotrichiellaceae</taxon>
        <taxon>Cladophialophora</taxon>
    </lineage>
</organism>
<keyword evidence="3" id="KW-1185">Reference proteome</keyword>
<feature type="region of interest" description="Disordered" evidence="1">
    <location>
        <begin position="41"/>
        <end position="66"/>
    </location>
</feature>
<feature type="region of interest" description="Disordered" evidence="1">
    <location>
        <begin position="306"/>
        <end position="325"/>
    </location>
</feature>
<feature type="region of interest" description="Disordered" evidence="1">
    <location>
        <begin position="482"/>
        <end position="516"/>
    </location>
</feature>
<feature type="region of interest" description="Disordered" evidence="1">
    <location>
        <begin position="331"/>
        <end position="419"/>
    </location>
</feature>
<accession>W9WMH6</accession>
<dbReference type="Proteomes" id="UP000019471">
    <property type="component" value="Unassembled WGS sequence"/>
</dbReference>
<feature type="compositionally biased region" description="Low complexity" evidence="1">
    <location>
        <begin position="41"/>
        <end position="52"/>
    </location>
</feature>
<name>W9WMH6_9EURO</name>
<dbReference type="AlphaFoldDB" id="W9WMH6"/>
<feature type="compositionally biased region" description="Polar residues" evidence="1">
    <location>
        <begin position="268"/>
        <end position="278"/>
    </location>
</feature>
<feature type="region of interest" description="Disordered" evidence="1">
    <location>
        <begin position="1"/>
        <end position="25"/>
    </location>
</feature>
<feature type="compositionally biased region" description="Polar residues" evidence="1">
    <location>
        <begin position="53"/>
        <end position="64"/>
    </location>
</feature>
<feature type="compositionally biased region" description="Polar residues" evidence="1">
    <location>
        <begin position="495"/>
        <end position="505"/>
    </location>
</feature>